<dbReference type="AlphaFoldDB" id="A0AAN7GNC1"/>
<accession>A0AAN7GNC1</accession>
<keyword evidence="1" id="KW-0472">Membrane</keyword>
<reference evidence="2 3" key="1">
    <citation type="journal article" date="2023" name="Hortic Res">
        <title>Pangenome of water caltrop reveals structural variations and asymmetric subgenome divergence after allopolyploidization.</title>
        <authorList>
            <person name="Zhang X."/>
            <person name="Chen Y."/>
            <person name="Wang L."/>
            <person name="Yuan Y."/>
            <person name="Fang M."/>
            <person name="Shi L."/>
            <person name="Lu R."/>
            <person name="Comes H.P."/>
            <person name="Ma Y."/>
            <person name="Chen Y."/>
            <person name="Huang G."/>
            <person name="Zhou Y."/>
            <person name="Zheng Z."/>
            <person name="Qiu Y."/>
        </authorList>
    </citation>
    <scope>NUCLEOTIDE SEQUENCE [LARGE SCALE GENOMIC DNA]</scope>
    <source>
        <tissue evidence="2">Roots</tissue>
    </source>
</reference>
<feature type="transmembrane region" description="Helical" evidence="1">
    <location>
        <begin position="97"/>
        <end position="122"/>
    </location>
</feature>
<evidence type="ECO:0000313" key="3">
    <source>
        <dbReference type="Proteomes" id="UP001345219"/>
    </source>
</evidence>
<name>A0AAN7GNC1_9MYRT</name>
<feature type="transmembrane region" description="Helical" evidence="1">
    <location>
        <begin position="129"/>
        <end position="156"/>
    </location>
</feature>
<evidence type="ECO:0000256" key="1">
    <source>
        <dbReference type="SAM" id="Phobius"/>
    </source>
</evidence>
<comment type="caution">
    <text evidence="2">The sequence shown here is derived from an EMBL/GenBank/DDBJ whole genome shotgun (WGS) entry which is preliminary data.</text>
</comment>
<protein>
    <submittedName>
        <fullName evidence="2">Uncharacterized protein</fullName>
    </submittedName>
</protein>
<dbReference type="EMBL" id="JAXIOK010000019">
    <property type="protein sequence ID" value="KAK4747616.1"/>
    <property type="molecule type" value="Genomic_DNA"/>
</dbReference>
<sequence length="232" mass="24717">MAEVDEKERVNGGGVGGGVYVEADHDESSDHLTLHGVLCALIANVLLPDHTSPVAGESFLNRVKISFFLYLPLIPMASRNSGRHLLHWTRRGSPLRALLVISAGIIMLIALTGVVVFMLFFLAATANAIVISFLMSLAAVGGLLALFFACITAVYIGALVAAIFFITAATLFTIVGVVVAAGWIGFFLTVWLVMKKSMELAKHSLTATGSAISSYSISRHSHSFQAVHETSD</sequence>
<proteinExistence type="predicted"/>
<dbReference type="PANTHER" id="PTHR35508">
    <property type="entry name" value="VOLTAGE-DEPENDENT L-TYPE CALCIUM CHANNEL SUBUNIT"/>
    <property type="match status" value="1"/>
</dbReference>
<dbReference type="PANTHER" id="PTHR35508:SF1">
    <property type="entry name" value="VOLTAGE-DEPENDENT L-TYPE CALCIUM CHANNEL SUBUNIT"/>
    <property type="match status" value="1"/>
</dbReference>
<dbReference type="Proteomes" id="UP001345219">
    <property type="component" value="Chromosome 12"/>
</dbReference>
<keyword evidence="3" id="KW-1185">Reference proteome</keyword>
<organism evidence="2 3">
    <name type="scientific">Trapa incisa</name>
    <dbReference type="NCBI Taxonomy" id="236973"/>
    <lineage>
        <taxon>Eukaryota</taxon>
        <taxon>Viridiplantae</taxon>
        <taxon>Streptophyta</taxon>
        <taxon>Embryophyta</taxon>
        <taxon>Tracheophyta</taxon>
        <taxon>Spermatophyta</taxon>
        <taxon>Magnoliopsida</taxon>
        <taxon>eudicotyledons</taxon>
        <taxon>Gunneridae</taxon>
        <taxon>Pentapetalae</taxon>
        <taxon>rosids</taxon>
        <taxon>malvids</taxon>
        <taxon>Myrtales</taxon>
        <taxon>Lythraceae</taxon>
        <taxon>Trapa</taxon>
    </lineage>
</organism>
<gene>
    <name evidence="2" type="ORF">SAY87_014202</name>
</gene>
<evidence type="ECO:0000313" key="2">
    <source>
        <dbReference type="EMBL" id="KAK4747616.1"/>
    </source>
</evidence>
<keyword evidence="1" id="KW-1133">Transmembrane helix</keyword>
<keyword evidence="1" id="KW-0812">Transmembrane</keyword>
<feature type="transmembrane region" description="Helical" evidence="1">
    <location>
        <begin position="162"/>
        <end position="193"/>
    </location>
</feature>